<protein>
    <submittedName>
        <fullName evidence="6">Uncharacterized protein</fullName>
    </submittedName>
</protein>
<feature type="transmembrane region" description="Helical" evidence="5">
    <location>
        <begin position="259"/>
        <end position="279"/>
    </location>
</feature>
<proteinExistence type="predicted"/>
<dbReference type="EMBL" id="CP011097">
    <property type="protein sequence ID" value="AJZ76095.1"/>
    <property type="molecule type" value="Genomic_DNA"/>
</dbReference>
<accession>A0A3G1B7L1</accession>
<feature type="transmembrane region" description="Helical" evidence="5">
    <location>
        <begin position="18"/>
        <end position="36"/>
    </location>
</feature>
<evidence type="ECO:0000313" key="6">
    <source>
        <dbReference type="EMBL" id="AJZ76095.1"/>
    </source>
</evidence>
<dbReference type="Proteomes" id="UP000266745">
    <property type="component" value="Chromosome"/>
</dbReference>
<feature type="transmembrane region" description="Helical" evidence="5">
    <location>
        <begin position="295"/>
        <end position="315"/>
    </location>
</feature>
<keyword evidence="4 5" id="KW-0472">Membrane</keyword>
<dbReference type="PANTHER" id="PTHR39344:SF1">
    <property type="entry name" value="UPF0182 PROTEIN SLL1060"/>
    <property type="match status" value="1"/>
</dbReference>
<evidence type="ECO:0000256" key="3">
    <source>
        <dbReference type="ARBA" id="ARBA00022989"/>
    </source>
</evidence>
<dbReference type="PANTHER" id="PTHR39344">
    <property type="entry name" value="UPF0182 PROTEIN SLL1060"/>
    <property type="match status" value="1"/>
</dbReference>
<dbReference type="GO" id="GO:0016020">
    <property type="term" value="C:membrane"/>
    <property type="evidence" value="ECO:0007669"/>
    <property type="project" value="InterPro"/>
</dbReference>
<feature type="transmembrane region" description="Helical" evidence="5">
    <location>
        <begin position="120"/>
        <end position="144"/>
    </location>
</feature>
<feature type="transmembrane region" description="Helical" evidence="5">
    <location>
        <begin position="227"/>
        <end position="247"/>
    </location>
</feature>
<dbReference type="GO" id="GO:0005576">
    <property type="term" value="C:extracellular region"/>
    <property type="evidence" value="ECO:0007669"/>
    <property type="project" value="TreeGrafter"/>
</dbReference>
<evidence type="ECO:0000256" key="5">
    <source>
        <dbReference type="SAM" id="Phobius"/>
    </source>
</evidence>
<dbReference type="STRING" id="1603555.SU86_006600"/>
<evidence type="ECO:0000256" key="2">
    <source>
        <dbReference type="ARBA" id="ARBA00022692"/>
    </source>
</evidence>
<feature type="transmembrane region" description="Helical" evidence="5">
    <location>
        <begin position="181"/>
        <end position="206"/>
    </location>
</feature>
<dbReference type="Pfam" id="PF03699">
    <property type="entry name" value="UPF0182"/>
    <property type="match status" value="1"/>
</dbReference>
<keyword evidence="3 5" id="KW-1133">Transmembrane helix</keyword>
<evidence type="ECO:0000256" key="4">
    <source>
        <dbReference type="ARBA" id="ARBA00023136"/>
    </source>
</evidence>
<gene>
    <name evidence="6" type="ORF">SU86_006600</name>
</gene>
<evidence type="ECO:0000313" key="7">
    <source>
        <dbReference type="Proteomes" id="UP000266745"/>
    </source>
</evidence>
<dbReference type="GeneID" id="24874220"/>
<dbReference type="InterPro" id="IPR005372">
    <property type="entry name" value="UPF0182"/>
</dbReference>
<keyword evidence="2 5" id="KW-0812">Transmembrane</keyword>
<keyword evidence="1" id="KW-1003">Cell membrane</keyword>
<reference evidence="6 7" key="1">
    <citation type="journal article" date="2016" name="Sci. Rep.">
        <title>A novel ammonia-oxidizing archaeon from wastewater treatment plant: Its enrichment, physiological and genomic characteristics.</title>
        <authorList>
            <person name="Li Y."/>
            <person name="Ding K."/>
            <person name="Wen X."/>
            <person name="Zhang B."/>
            <person name="Shen B."/>
            <person name="Yang Y."/>
        </authorList>
    </citation>
    <scope>NUCLEOTIDE SEQUENCE [LARGE SCALE GENOMIC DNA]</scope>
    <source>
        <strain evidence="6 7">SAT1</strain>
    </source>
</reference>
<organism evidence="6 7">
    <name type="scientific">Candidatus Nitrosotenuis cloacae</name>
    <dbReference type="NCBI Taxonomy" id="1603555"/>
    <lineage>
        <taxon>Archaea</taxon>
        <taxon>Nitrososphaerota</taxon>
        <taxon>Candidatus Nitrosotenuis</taxon>
    </lineage>
</organism>
<keyword evidence="7" id="KW-1185">Reference proteome</keyword>
<feature type="transmembrane region" description="Helical" evidence="5">
    <location>
        <begin position="57"/>
        <end position="77"/>
    </location>
</feature>
<dbReference type="KEGG" id="tah:SU86_006600"/>
<evidence type="ECO:0000256" key="1">
    <source>
        <dbReference type="ARBA" id="ARBA00022475"/>
    </source>
</evidence>
<dbReference type="OrthoDB" id="8749at2157"/>
<sequence length="948" mass="105858">MYSSSTESNSPPPGAGKLIRLGIVAIIGIIVLVMVGNQGVILSMNMTEFDDQFTKPLQYSLISSLVLAAIALVNVDVKNRSSIVWYAIHVMITFLNRTSHDPVSKNISSFRDYKLSVPQFAIWQVTKIFLFGAFFVNIMFGLGLSHMLDGNDLGIDKIPTIFSLPFIAPESSAPAQTVIELIPALTILVPALLGVIGIRLAVYVGLHSIIKVITSYLYDSSQGKPKFLNYVSTIEAVIGIGIIWAGINMFFTEQIDYNTKYVIGGTLAAGFLLVGFSIFDKIRSKVLTHPIKRDIYIRVFALIAIGIIAGSIMAVNNSIADTRKIEYLGPYTQQQITLNRYLGELDKIKITNDDVKLSSVSPNNIKSYIEQNRDVLDSVRIWDWEAAFAKLKPEIGLIPYITFGDNDILRFNNTLYWTASMKPVVPSTVSLENRWYNEHLVYTHVPDGFLTLEATTGQSVETADLFSQRSIYYGEGGLFRETWSAFPTNRGGTSAEINNALYSGAGGITLSPPLSWVFEPNFLLSYPSTSVHVMRYKDVYDRMETLYPYFLYDLFGQKLDIYPVTDGKDTYWLVPLIIGFDTHSVPWSMGNPYLRLVGFALVDTYDGDITLLKHGDDYFAKILESQYGEKFSPIPSWLTEQIRYPQELFTWKTEMFNIYHVTDTETFIQANTFFEIPDKLDAYYIEAKPPGFDTTKFLGLLSLELRDSKGKNLSGYMIVENDLPTLGDMHFYQVPLNSTTKLIGPTAVREALEKDNDFAQLKTLLRTPRIGDNILYRVGEHDVYFIPVYTAGSGEGVVAQLGTIAAVGAAFNGEYYVGLGNTQQEAFEAYLQKLAGVVPTSTSKSDPGFDKEARLAKVKAVFEEKGLEIITPTSLSIPLSFKEGEVSLFSNADVEATDKLLDEFVNDFVLQKTKRVVMWQDEDTINFGTIITVEGVPELHYVAIEVGK</sequence>
<dbReference type="AlphaFoldDB" id="A0A3G1B7L1"/>
<name>A0A3G1B7L1_9ARCH</name>
<dbReference type="RefSeq" id="WP_048186749.1">
    <property type="nucleotide sequence ID" value="NZ_CP011097.1"/>
</dbReference>